<dbReference type="EMBL" id="LAZR01003270">
    <property type="protein sequence ID" value="KKN20129.1"/>
    <property type="molecule type" value="Genomic_DNA"/>
</dbReference>
<reference evidence="1" key="1">
    <citation type="journal article" date="2015" name="Nature">
        <title>Complex archaea that bridge the gap between prokaryotes and eukaryotes.</title>
        <authorList>
            <person name="Spang A."/>
            <person name="Saw J.H."/>
            <person name="Jorgensen S.L."/>
            <person name="Zaremba-Niedzwiedzka K."/>
            <person name="Martijn J."/>
            <person name="Lind A.E."/>
            <person name="van Eijk R."/>
            <person name="Schleper C."/>
            <person name="Guy L."/>
            <person name="Ettema T.J."/>
        </authorList>
    </citation>
    <scope>NUCLEOTIDE SEQUENCE</scope>
</reference>
<accession>A0A0F9NQD5</accession>
<name>A0A0F9NQD5_9ZZZZ</name>
<dbReference type="AlphaFoldDB" id="A0A0F9NQD5"/>
<sequence>METPIVTAAEKGHVKLQYYDWEVGDTKGRQWGICVPEGEPFPNMGFSALLCPHPPQFSGHYFSEGALGHGNFCTLCGEFLQAG</sequence>
<organism evidence="1">
    <name type="scientific">marine sediment metagenome</name>
    <dbReference type="NCBI Taxonomy" id="412755"/>
    <lineage>
        <taxon>unclassified sequences</taxon>
        <taxon>metagenomes</taxon>
        <taxon>ecological metagenomes</taxon>
    </lineage>
</organism>
<gene>
    <name evidence="1" type="ORF">LCGC14_0938720</name>
</gene>
<comment type="caution">
    <text evidence="1">The sequence shown here is derived from an EMBL/GenBank/DDBJ whole genome shotgun (WGS) entry which is preliminary data.</text>
</comment>
<proteinExistence type="predicted"/>
<evidence type="ECO:0000313" key="1">
    <source>
        <dbReference type="EMBL" id="KKN20129.1"/>
    </source>
</evidence>
<protein>
    <submittedName>
        <fullName evidence="1">Uncharacterized protein</fullName>
    </submittedName>
</protein>